<dbReference type="RefSeq" id="WP_133184148.1">
    <property type="nucleotide sequence ID" value="NZ_SMOD01000013.1"/>
</dbReference>
<dbReference type="OrthoDB" id="7502553at2"/>
<evidence type="ECO:0000313" key="2">
    <source>
        <dbReference type="Proteomes" id="UP000295606"/>
    </source>
</evidence>
<comment type="caution">
    <text evidence="1">The sequence shown here is derived from an EMBL/GenBank/DDBJ whole genome shotgun (WGS) entry which is preliminary data.</text>
</comment>
<protein>
    <submittedName>
        <fullName evidence="1">Histidine phosphatase family protein</fullName>
    </submittedName>
</protein>
<dbReference type="EMBL" id="SMOD01000013">
    <property type="protein sequence ID" value="TDG06724.1"/>
    <property type="molecule type" value="Genomic_DNA"/>
</dbReference>
<dbReference type="InterPro" id="IPR013078">
    <property type="entry name" value="His_Pase_superF_clade-1"/>
</dbReference>
<sequence length="209" mass="22049">MSTTVWLVCHAANAALRSGTFPQVPEVPVPGDDAEEALDARALEALAAWRERWHARLAGGHRHGEAPRALTSPASIARASARAAGFAGATTGDALAETAFGAWQGRRLTDLAREAPEALAAWTRDPGFRPPGGGESFDDVRARVGGWLDTVPEAGHNLIAFTHASVIRAAILHALGAPSSSFRSIEIAPLSVTALRRSQHGWVWVAAMD</sequence>
<name>A0A4R5LDQ7_9BURK</name>
<dbReference type="SUPFAM" id="SSF53254">
    <property type="entry name" value="Phosphoglycerate mutase-like"/>
    <property type="match status" value="1"/>
</dbReference>
<evidence type="ECO:0000313" key="1">
    <source>
        <dbReference type="EMBL" id="TDG06724.1"/>
    </source>
</evidence>
<gene>
    <name evidence="1" type="ORF">E1N52_18195</name>
</gene>
<dbReference type="Proteomes" id="UP000295606">
    <property type="component" value="Unassembled WGS sequence"/>
</dbReference>
<dbReference type="Gene3D" id="3.40.50.1240">
    <property type="entry name" value="Phosphoglycerate mutase-like"/>
    <property type="match status" value="1"/>
</dbReference>
<proteinExistence type="predicted"/>
<organism evidence="1 2">
    <name type="scientific">Paraburkholderia guartelaensis</name>
    <dbReference type="NCBI Taxonomy" id="2546446"/>
    <lineage>
        <taxon>Bacteria</taxon>
        <taxon>Pseudomonadati</taxon>
        <taxon>Pseudomonadota</taxon>
        <taxon>Betaproteobacteria</taxon>
        <taxon>Burkholderiales</taxon>
        <taxon>Burkholderiaceae</taxon>
        <taxon>Paraburkholderia</taxon>
    </lineage>
</organism>
<accession>A0A4R5LDQ7</accession>
<dbReference type="AlphaFoldDB" id="A0A4R5LDQ7"/>
<dbReference type="InterPro" id="IPR029033">
    <property type="entry name" value="His_PPase_superfam"/>
</dbReference>
<dbReference type="Pfam" id="PF00300">
    <property type="entry name" value="His_Phos_1"/>
    <property type="match status" value="1"/>
</dbReference>
<reference evidence="1 2" key="1">
    <citation type="submission" date="2019-03" db="EMBL/GenBank/DDBJ databases">
        <title>Paraburkholderia sp. isolated from native Mimosa gymnas in Guartela State Park, Brazil.</title>
        <authorList>
            <person name="Paulitsch F."/>
            <person name="Hungria M."/>
            <person name="Delamuta J.R.M."/>
            <person name="Ribeiro R.A."/>
            <person name="Dall'Agnol R."/>
            <person name="Silva J.S.B."/>
        </authorList>
    </citation>
    <scope>NUCLEOTIDE SEQUENCE [LARGE SCALE GENOMIC DNA]</scope>
    <source>
        <strain evidence="1 2">CNPSo 3008</strain>
    </source>
</reference>